<dbReference type="Gene3D" id="2.60.40.790">
    <property type="match status" value="1"/>
</dbReference>
<organism evidence="3 4">
    <name type="scientific">Knipowitschia caucasica</name>
    <name type="common">Caucasian dwarf goby</name>
    <name type="synonym">Pomatoschistus caucasicus</name>
    <dbReference type="NCBI Taxonomy" id="637954"/>
    <lineage>
        <taxon>Eukaryota</taxon>
        <taxon>Metazoa</taxon>
        <taxon>Chordata</taxon>
        <taxon>Craniata</taxon>
        <taxon>Vertebrata</taxon>
        <taxon>Euteleostomi</taxon>
        <taxon>Actinopterygii</taxon>
        <taxon>Neopterygii</taxon>
        <taxon>Teleostei</taxon>
        <taxon>Neoteleostei</taxon>
        <taxon>Acanthomorphata</taxon>
        <taxon>Gobiaria</taxon>
        <taxon>Gobiiformes</taxon>
        <taxon>Gobioidei</taxon>
        <taxon>Gobiidae</taxon>
        <taxon>Gobiinae</taxon>
        <taxon>Knipowitschia</taxon>
    </lineage>
</organism>
<accession>A0AAV2IVV0</accession>
<evidence type="ECO:0000313" key="4">
    <source>
        <dbReference type="Proteomes" id="UP001497482"/>
    </source>
</evidence>
<keyword evidence="4" id="KW-1185">Reference proteome</keyword>
<feature type="region of interest" description="Disordered" evidence="1">
    <location>
        <begin position="81"/>
        <end position="106"/>
    </location>
</feature>
<protein>
    <recommendedName>
        <fullName evidence="2">SHSP domain-containing protein</fullName>
    </recommendedName>
</protein>
<feature type="domain" description="SHSP" evidence="2">
    <location>
        <begin position="85"/>
        <end position="151"/>
    </location>
</feature>
<dbReference type="InterPro" id="IPR043254">
    <property type="entry name" value="HSPB8"/>
</dbReference>
<evidence type="ECO:0000313" key="3">
    <source>
        <dbReference type="EMBL" id="CAL1569414.1"/>
    </source>
</evidence>
<dbReference type="Pfam" id="PF00011">
    <property type="entry name" value="HSP20"/>
    <property type="match status" value="1"/>
</dbReference>
<evidence type="ECO:0000259" key="2">
    <source>
        <dbReference type="Pfam" id="PF00011"/>
    </source>
</evidence>
<dbReference type="GO" id="GO:0101031">
    <property type="term" value="C:protein folding chaperone complex"/>
    <property type="evidence" value="ECO:0007669"/>
    <property type="project" value="TreeGrafter"/>
</dbReference>
<dbReference type="AlphaFoldDB" id="A0AAV2IVV0"/>
<dbReference type="InterPro" id="IPR008978">
    <property type="entry name" value="HSP20-like_chaperone"/>
</dbReference>
<dbReference type="Proteomes" id="UP001497482">
    <property type="component" value="Chromosome 1"/>
</dbReference>
<proteinExistence type="predicted"/>
<name>A0AAV2IVV0_KNICA</name>
<evidence type="ECO:0000256" key="1">
    <source>
        <dbReference type="SAM" id="MobiDB-lite"/>
    </source>
</evidence>
<feature type="compositionally biased region" description="Basic and acidic residues" evidence="1">
    <location>
        <begin position="94"/>
        <end position="103"/>
    </location>
</feature>
<reference evidence="3 4" key="1">
    <citation type="submission" date="2024-04" db="EMBL/GenBank/DDBJ databases">
        <authorList>
            <person name="Waldvogel A.-M."/>
            <person name="Schoenle A."/>
        </authorList>
    </citation>
    <scope>NUCLEOTIDE SEQUENCE [LARGE SCALE GENOMIC DNA]</scope>
</reference>
<sequence>MQEQSRVPPRRPIYCRESNWEMLEDQPSRVFPSDLGLPPLLDLRDVDWLDWAKKRLASWSWGGQHLALDSGDKRELRELRGGEMTKDGYMQISGKHEAKRDEPGGVSRSFTRKYKLPLGLDLQHISSALSPEGLLSVEAPVEAPVSGSSSRDADMELVVPVQLITD</sequence>
<dbReference type="PANTHER" id="PTHR46906">
    <property type="entry name" value="HEAT SHOCK PROTEIN BETA-8"/>
    <property type="match status" value="1"/>
</dbReference>
<dbReference type="SUPFAM" id="SSF49764">
    <property type="entry name" value="HSP20-like chaperones"/>
    <property type="match status" value="1"/>
</dbReference>
<dbReference type="GO" id="GO:0005737">
    <property type="term" value="C:cytoplasm"/>
    <property type="evidence" value="ECO:0007669"/>
    <property type="project" value="TreeGrafter"/>
</dbReference>
<gene>
    <name evidence="3" type="ORF">KC01_LOCUS1855</name>
</gene>
<dbReference type="InterPro" id="IPR002068">
    <property type="entry name" value="A-crystallin/Hsp20_dom"/>
</dbReference>
<dbReference type="GO" id="GO:0034620">
    <property type="term" value="P:cellular response to unfolded protein"/>
    <property type="evidence" value="ECO:0007669"/>
    <property type="project" value="InterPro"/>
</dbReference>
<dbReference type="EMBL" id="OZ035823">
    <property type="protein sequence ID" value="CAL1569414.1"/>
    <property type="molecule type" value="Genomic_DNA"/>
</dbReference>
<dbReference type="PANTHER" id="PTHR46906:SF1">
    <property type="entry name" value="HEAT SHOCK PROTEIN BETA-8"/>
    <property type="match status" value="1"/>
</dbReference>
<dbReference type="GO" id="GO:0042803">
    <property type="term" value="F:protein homodimerization activity"/>
    <property type="evidence" value="ECO:0007669"/>
    <property type="project" value="InterPro"/>
</dbReference>
<dbReference type="GO" id="GO:0005634">
    <property type="term" value="C:nucleus"/>
    <property type="evidence" value="ECO:0007669"/>
    <property type="project" value="TreeGrafter"/>
</dbReference>